<dbReference type="RefSeq" id="WP_038592762.1">
    <property type="nucleotide sequence ID" value="NZ_CP009211.1"/>
</dbReference>
<dbReference type="HOGENOM" id="CLU_192074_0_1_11"/>
<sequence length="69" mass="6739">MSHRVFNLPASLPRRAANPVLASAVVGVVLGVAGVLGVAAVSGQSTVPQGGAVTADEAVLGGPEYGSRE</sequence>
<evidence type="ECO:0000313" key="5">
    <source>
        <dbReference type="Proteomes" id="UP000215374"/>
    </source>
</evidence>
<dbReference type="EMBL" id="CP009211">
    <property type="protein sequence ID" value="AIJ34314.1"/>
    <property type="molecule type" value="Genomic_DNA"/>
</dbReference>
<dbReference type="Pfam" id="PF11021">
    <property type="entry name" value="DUF2613"/>
    <property type="match status" value="1"/>
</dbReference>
<keyword evidence="1" id="KW-0812">Transmembrane</keyword>
<dbReference type="Proteomes" id="UP000028780">
    <property type="component" value="Chromosome"/>
</dbReference>
<dbReference type="KEGG" id="cii:CIMIT_10850"/>
<dbReference type="Proteomes" id="UP000215374">
    <property type="component" value="Chromosome 1"/>
</dbReference>
<gene>
    <name evidence="2" type="ORF">CIMIT_10850</name>
    <name evidence="3" type="ORF">SAMEA4535761_02227</name>
</gene>
<dbReference type="eggNOG" id="ENOG5031JSJ">
    <property type="taxonomic scope" value="Bacteria"/>
</dbReference>
<accession>A0A076NIM3</accession>
<dbReference type="InterPro" id="IPR022566">
    <property type="entry name" value="DUF2613"/>
</dbReference>
<proteinExistence type="predicted"/>
<dbReference type="AlphaFoldDB" id="A0A076NIM3"/>
<dbReference type="EMBL" id="LT906467">
    <property type="protein sequence ID" value="SNV84726.1"/>
    <property type="molecule type" value="Genomic_DNA"/>
</dbReference>
<evidence type="ECO:0000313" key="4">
    <source>
        <dbReference type="Proteomes" id="UP000028780"/>
    </source>
</evidence>
<reference evidence="3 5" key="2">
    <citation type="submission" date="2017-06" db="EMBL/GenBank/DDBJ databases">
        <authorList>
            <consortium name="Pathogen Informatics"/>
        </authorList>
    </citation>
    <scope>NUCLEOTIDE SEQUENCE [LARGE SCALE GENOMIC DNA]</scope>
    <source>
        <strain evidence="3 5">NCTC13015</strain>
    </source>
</reference>
<evidence type="ECO:0000313" key="3">
    <source>
        <dbReference type="EMBL" id="SNV84726.1"/>
    </source>
</evidence>
<organism evidence="2 4">
    <name type="scientific">Corynebacterium imitans</name>
    <dbReference type="NCBI Taxonomy" id="156978"/>
    <lineage>
        <taxon>Bacteria</taxon>
        <taxon>Bacillati</taxon>
        <taxon>Actinomycetota</taxon>
        <taxon>Actinomycetes</taxon>
        <taxon>Mycobacteriales</taxon>
        <taxon>Corynebacteriaceae</taxon>
        <taxon>Corynebacterium</taxon>
    </lineage>
</organism>
<reference evidence="2 4" key="1">
    <citation type="submission" date="2014-08" db="EMBL/GenBank/DDBJ databases">
        <title>Complete genome sequence of Corynebacterium imitans DSM 44264, isolated from a five-month-old boy with suspected pharyngeal diphtheria.</title>
        <authorList>
            <person name="Mollmann S."/>
            <person name="Albersmeier A."/>
            <person name="Ruckert C."/>
            <person name="Tauch A."/>
        </authorList>
    </citation>
    <scope>NUCLEOTIDE SEQUENCE [LARGE SCALE GENOMIC DNA]</scope>
    <source>
        <strain evidence="2 4">DSM 44264</strain>
    </source>
</reference>
<protein>
    <submittedName>
        <fullName evidence="3">Putative secreted protein</fullName>
    </submittedName>
</protein>
<evidence type="ECO:0000313" key="2">
    <source>
        <dbReference type="EMBL" id="AIJ34314.1"/>
    </source>
</evidence>
<evidence type="ECO:0000256" key="1">
    <source>
        <dbReference type="SAM" id="Phobius"/>
    </source>
</evidence>
<keyword evidence="1" id="KW-1133">Transmembrane helix</keyword>
<keyword evidence="4" id="KW-1185">Reference proteome</keyword>
<keyword evidence="1" id="KW-0472">Membrane</keyword>
<name>A0A076NIM3_9CORY</name>
<feature type="transmembrane region" description="Helical" evidence="1">
    <location>
        <begin position="20"/>
        <end position="41"/>
    </location>
</feature>